<dbReference type="PANTHER" id="PTHR30055">
    <property type="entry name" value="HTH-TYPE TRANSCRIPTIONAL REGULATOR RUTR"/>
    <property type="match status" value="1"/>
</dbReference>
<dbReference type="PRINTS" id="PR00455">
    <property type="entry name" value="HTHTETR"/>
</dbReference>
<name>A0A8J3I9X6_9CHLR</name>
<comment type="caution">
    <text evidence="6">The sequence shown here is derived from an EMBL/GenBank/DDBJ whole genome shotgun (WGS) entry which is preliminary data.</text>
</comment>
<keyword evidence="1" id="KW-0805">Transcription regulation</keyword>
<proteinExistence type="predicted"/>
<protein>
    <submittedName>
        <fullName evidence="6">TetR family transcriptional regulator</fullName>
    </submittedName>
</protein>
<feature type="DNA-binding region" description="H-T-H motif" evidence="4">
    <location>
        <begin position="31"/>
        <end position="50"/>
    </location>
</feature>
<dbReference type="Pfam" id="PF00440">
    <property type="entry name" value="TetR_N"/>
    <property type="match status" value="1"/>
</dbReference>
<evidence type="ECO:0000256" key="3">
    <source>
        <dbReference type="ARBA" id="ARBA00023163"/>
    </source>
</evidence>
<dbReference type="RefSeq" id="WP_220200238.1">
    <property type="nucleotide sequence ID" value="NZ_BNJF01000011.1"/>
</dbReference>
<evidence type="ECO:0000313" key="7">
    <source>
        <dbReference type="Proteomes" id="UP000612362"/>
    </source>
</evidence>
<keyword evidence="2 4" id="KW-0238">DNA-binding</keyword>
<dbReference type="Gene3D" id="1.10.357.10">
    <property type="entry name" value="Tetracycline Repressor, domain 2"/>
    <property type="match status" value="1"/>
</dbReference>
<dbReference type="PANTHER" id="PTHR30055:SF234">
    <property type="entry name" value="HTH-TYPE TRANSCRIPTIONAL REGULATOR BETI"/>
    <property type="match status" value="1"/>
</dbReference>
<keyword evidence="7" id="KW-1185">Reference proteome</keyword>
<dbReference type="GO" id="GO:0000976">
    <property type="term" value="F:transcription cis-regulatory region binding"/>
    <property type="evidence" value="ECO:0007669"/>
    <property type="project" value="TreeGrafter"/>
</dbReference>
<gene>
    <name evidence="6" type="ORF">KSX_94840</name>
</gene>
<evidence type="ECO:0000313" key="6">
    <source>
        <dbReference type="EMBL" id="GHO51321.1"/>
    </source>
</evidence>
<dbReference type="GO" id="GO:0003700">
    <property type="term" value="F:DNA-binding transcription factor activity"/>
    <property type="evidence" value="ECO:0007669"/>
    <property type="project" value="TreeGrafter"/>
</dbReference>
<evidence type="ECO:0000256" key="1">
    <source>
        <dbReference type="ARBA" id="ARBA00023015"/>
    </source>
</evidence>
<dbReference type="PROSITE" id="PS50977">
    <property type="entry name" value="HTH_TETR_2"/>
    <property type="match status" value="1"/>
</dbReference>
<accession>A0A8J3I9X6</accession>
<organism evidence="6 7">
    <name type="scientific">Ktedonospora formicarum</name>
    <dbReference type="NCBI Taxonomy" id="2778364"/>
    <lineage>
        <taxon>Bacteria</taxon>
        <taxon>Bacillati</taxon>
        <taxon>Chloroflexota</taxon>
        <taxon>Ktedonobacteria</taxon>
        <taxon>Ktedonobacterales</taxon>
        <taxon>Ktedonobacteraceae</taxon>
        <taxon>Ktedonospora</taxon>
    </lineage>
</organism>
<dbReference type="InterPro" id="IPR009057">
    <property type="entry name" value="Homeodomain-like_sf"/>
</dbReference>
<evidence type="ECO:0000256" key="2">
    <source>
        <dbReference type="ARBA" id="ARBA00023125"/>
    </source>
</evidence>
<keyword evidence="3" id="KW-0804">Transcription</keyword>
<feature type="domain" description="HTH tetR-type" evidence="5">
    <location>
        <begin position="8"/>
        <end position="68"/>
    </location>
</feature>
<evidence type="ECO:0000259" key="5">
    <source>
        <dbReference type="PROSITE" id="PS50977"/>
    </source>
</evidence>
<dbReference type="EMBL" id="BNJF01000011">
    <property type="protein sequence ID" value="GHO51321.1"/>
    <property type="molecule type" value="Genomic_DNA"/>
</dbReference>
<dbReference type="InterPro" id="IPR001647">
    <property type="entry name" value="HTH_TetR"/>
</dbReference>
<dbReference type="SUPFAM" id="SSF46689">
    <property type="entry name" value="Homeodomain-like"/>
    <property type="match status" value="1"/>
</dbReference>
<dbReference type="InterPro" id="IPR050109">
    <property type="entry name" value="HTH-type_TetR-like_transc_reg"/>
</dbReference>
<sequence length="196" mass="22869">MPKLVDHDRYRKELLAQCFDLFAQSVYSALTMRQIAEALDVSTGTLYHYFPTKEALFQQLVEEVTQQTIFAASAQMRQHDTFEERLMALFRFLAEHEDDLRKQLLVTLNYYQHRDLYGKMAGRVLQAGEDRYTQAIQSAIGLADPQLCFLLQSQIQGFLMLRMLHCVKAPFIEQARPFVHMFAEYMRNATKDNQTS</sequence>
<evidence type="ECO:0000256" key="4">
    <source>
        <dbReference type="PROSITE-ProRule" id="PRU00335"/>
    </source>
</evidence>
<dbReference type="Proteomes" id="UP000612362">
    <property type="component" value="Unassembled WGS sequence"/>
</dbReference>
<dbReference type="AlphaFoldDB" id="A0A8J3I9X6"/>
<reference evidence="6" key="1">
    <citation type="submission" date="2020-10" db="EMBL/GenBank/DDBJ databases">
        <title>Taxonomic study of unclassified bacteria belonging to the class Ktedonobacteria.</title>
        <authorList>
            <person name="Yabe S."/>
            <person name="Wang C.M."/>
            <person name="Zheng Y."/>
            <person name="Sakai Y."/>
            <person name="Cavaletti L."/>
            <person name="Monciardini P."/>
            <person name="Donadio S."/>
        </authorList>
    </citation>
    <scope>NUCLEOTIDE SEQUENCE</scope>
    <source>
        <strain evidence="6">SOSP1-1</strain>
    </source>
</reference>